<dbReference type="EMBL" id="CP093347">
    <property type="protein sequence ID" value="WOH02206.1"/>
    <property type="molecule type" value="Genomic_DNA"/>
</dbReference>
<dbReference type="Pfam" id="PF07795">
    <property type="entry name" value="DUF1635"/>
    <property type="match status" value="1"/>
</dbReference>
<organism evidence="2 3">
    <name type="scientific">Daucus carota subsp. sativus</name>
    <name type="common">Carrot</name>
    <dbReference type="NCBI Taxonomy" id="79200"/>
    <lineage>
        <taxon>Eukaryota</taxon>
        <taxon>Viridiplantae</taxon>
        <taxon>Streptophyta</taxon>
        <taxon>Embryophyta</taxon>
        <taxon>Tracheophyta</taxon>
        <taxon>Spermatophyta</taxon>
        <taxon>Magnoliopsida</taxon>
        <taxon>eudicotyledons</taxon>
        <taxon>Gunneridae</taxon>
        <taxon>Pentapetalae</taxon>
        <taxon>asterids</taxon>
        <taxon>campanulids</taxon>
        <taxon>Apiales</taxon>
        <taxon>Apiaceae</taxon>
        <taxon>Apioideae</taxon>
        <taxon>Scandiceae</taxon>
        <taxon>Daucinae</taxon>
        <taxon>Daucus</taxon>
        <taxon>Daucus sect. Daucus</taxon>
    </lineage>
</organism>
<gene>
    <name evidence="2" type="ORF">DCAR_0521595</name>
</gene>
<keyword evidence="3" id="KW-1185">Reference proteome</keyword>
<feature type="coiled-coil region" evidence="1">
    <location>
        <begin position="50"/>
        <end position="77"/>
    </location>
</feature>
<evidence type="ECO:0000313" key="3">
    <source>
        <dbReference type="Proteomes" id="UP000077755"/>
    </source>
</evidence>
<sequence>MASLWTYQENINELKQHLLYTSIELESVKAEAGEQMQIHKEYEKQSLQLLKMVIQERDEAREQLHKLLNKLMACDSRAQNTDFLTNVVPQRSPESPLVNPVIPNLSTTESNSFSEPYNYHSYDSSPVSSFFEPVLSPELSNMSSPAGDISNKMKIVNQAYIQDYKNTIPTTIVPPSGASKADQLIDSLVKGKTLPQQGNLLQSVLKAGPLIQTLLVSGPLPTWRNPPPPHTFNIHPLTGKTRDVVTSTQKPTGLAVHALPNNPQSYVEMPCKSSQVACNSVLNFQDAASRSCLRTGSQMISPVPYGNSSFPTIKRQRFL</sequence>
<reference evidence="2" key="2">
    <citation type="submission" date="2022-03" db="EMBL/GenBank/DDBJ databases">
        <title>Draft title - Genomic analysis of global carrot germplasm unveils the trajectory of domestication and the origin of high carotenoid orange carrot.</title>
        <authorList>
            <person name="Iorizzo M."/>
            <person name="Ellison S."/>
            <person name="Senalik D."/>
            <person name="Macko-Podgorni A."/>
            <person name="Grzebelus D."/>
            <person name="Bostan H."/>
            <person name="Rolling W."/>
            <person name="Curaba J."/>
            <person name="Simon P."/>
        </authorList>
    </citation>
    <scope>NUCLEOTIDE SEQUENCE</scope>
    <source>
        <tissue evidence="2">Leaf</tissue>
    </source>
</reference>
<evidence type="ECO:0000256" key="1">
    <source>
        <dbReference type="SAM" id="Coils"/>
    </source>
</evidence>
<dbReference type="AlphaFoldDB" id="A0AAF0X974"/>
<dbReference type="PANTHER" id="PTHR33431:SF12">
    <property type="entry name" value="HIGH MOBILITY GROUP BOX PROTEIN, PUTATIVE (DUF1635)-RELATED"/>
    <property type="match status" value="1"/>
</dbReference>
<protein>
    <submittedName>
        <fullName evidence="2">Uncharacterized protein</fullName>
    </submittedName>
</protein>
<accession>A0AAF0X974</accession>
<proteinExistence type="predicted"/>
<dbReference type="Proteomes" id="UP000077755">
    <property type="component" value="Chromosome 5"/>
</dbReference>
<evidence type="ECO:0000313" key="2">
    <source>
        <dbReference type="EMBL" id="WOH02206.1"/>
    </source>
</evidence>
<keyword evidence="1" id="KW-0175">Coiled coil</keyword>
<dbReference type="KEGG" id="dcr:108220584"/>
<dbReference type="InterPro" id="IPR012862">
    <property type="entry name" value="DUF1635"/>
</dbReference>
<dbReference type="PANTHER" id="PTHR33431">
    <property type="entry name" value="ENABLED-LIKE PROTEIN (DUF1635)"/>
    <property type="match status" value="1"/>
</dbReference>
<reference evidence="2" key="1">
    <citation type="journal article" date="2016" name="Nat. Genet.">
        <title>A high-quality carrot genome assembly provides new insights into carotenoid accumulation and asterid genome evolution.</title>
        <authorList>
            <person name="Iorizzo M."/>
            <person name="Ellison S."/>
            <person name="Senalik D."/>
            <person name="Zeng P."/>
            <person name="Satapoomin P."/>
            <person name="Huang J."/>
            <person name="Bowman M."/>
            <person name="Iovene M."/>
            <person name="Sanseverino W."/>
            <person name="Cavagnaro P."/>
            <person name="Yildiz M."/>
            <person name="Macko-Podgorni A."/>
            <person name="Moranska E."/>
            <person name="Grzebelus E."/>
            <person name="Grzebelus D."/>
            <person name="Ashrafi H."/>
            <person name="Zheng Z."/>
            <person name="Cheng S."/>
            <person name="Spooner D."/>
            <person name="Van Deynze A."/>
            <person name="Simon P."/>
        </authorList>
    </citation>
    <scope>NUCLEOTIDE SEQUENCE</scope>
    <source>
        <tissue evidence="2">Leaf</tissue>
    </source>
</reference>
<name>A0AAF0X974_DAUCS</name>